<feature type="domain" description="Sugar phosphate transporter" evidence="7">
    <location>
        <begin position="189"/>
        <end position="372"/>
    </location>
</feature>
<evidence type="ECO:0000259" key="7">
    <source>
        <dbReference type="Pfam" id="PF03151"/>
    </source>
</evidence>
<evidence type="ECO:0000256" key="6">
    <source>
        <dbReference type="SAM" id="Phobius"/>
    </source>
</evidence>
<dbReference type="GO" id="GO:0016020">
    <property type="term" value="C:membrane"/>
    <property type="evidence" value="ECO:0007669"/>
    <property type="project" value="UniProtKB-SubCell"/>
</dbReference>
<dbReference type="OrthoDB" id="10261634at2759"/>
<feature type="region of interest" description="Disordered" evidence="5">
    <location>
        <begin position="1"/>
        <end position="43"/>
    </location>
</feature>
<comment type="subcellular location">
    <subcellularLocation>
        <location evidence="1">Membrane</location>
        <topology evidence="1">Multi-pass membrane protein</topology>
    </subcellularLocation>
</comment>
<evidence type="ECO:0000256" key="4">
    <source>
        <dbReference type="ARBA" id="ARBA00023136"/>
    </source>
</evidence>
<feature type="transmembrane region" description="Helical" evidence="6">
    <location>
        <begin position="484"/>
        <end position="507"/>
    </location>
</feature>
<feature type="compositionally biased region" description="Basic and acidic residues" evidence="5">
    <location>
        <begin position="383"/>
        <end position="394"/>
    </location>
</feature>
<accession>A0A4Y7TEQ9</accession>
<comment type="caution">
    <text evidence="8">The sequence shown here is derived from an EMBL/GenBank/DDBJ whole genome shotgun (WGS) entry which is preliminary data.</text>
</comment>
<feature type="transmembrane region" description="Helical" evidence="6">
    <location>
        <begin position="215"/>
        <end position="236"/>
    </location>
</feature>
<evidence type="ECO:0000256" key="1">
    <source>
        <dbReference type="ARBA" id="ARBA00004141"/>
    </source>
</evidence>
<dbReference type="Proteomes" id="UP000298030">
    <property type="component" value="Unassembled WGS sequence"/>
</dbReference>
<evidence type="ECO:0000256" key="2">
    <source>
        <dbReference type="ARBA" id="ARBA00022692"/>
    </source>
</evidence>
<feature type="transmembrane region" description="Helical" evidence="6">
    <location>
        <begin position="513"/>
        <end position="531"/>
    </location>
</feature>
<keyword evidence="3 6" id="KW-1133">Transmembrane helix</keyword>
<feature type="transmembrane region" description="Helical" evidence="6">
    <location>
        <begin position="346"/>
        <end position="370"/>
    </location>
</feature>
<name>A0A4Y7TEQ9_COPMI</name>
<feature type="compositionally biased region" description="Polar residues" evidence="5">
    <location>
        <begin position="169"/>
        <end position="180"/>
    </location>
</feature>
<dbReference type="AlphaFoldDB" id="A0A4Y7TEQ9"/>
<dbReference type="SUPFAM" id="SSF103481">
    <property type="entry name" value="Multidrug resistance efflux transporter EmrE"/>
    <property type="match status" value="1"/>
</dbReference>
<evidence type="ECO:0000313" key="9">
    <source>
        <dbReference type="Proteomes" id="UP000298030"/>
    </source>
</evidence>
<protein>
    <submittedName>
        <fullName evidence="8">TPT-domain-containing protein</fullName>
    </submittedName>
</protein>
<sequence>MLLRSSSFNSSASFSLEPAGSGSGTASTSAQSDKRAGPAAAGSSTLSVISSSSAYRPTHLSLDQARSFKQTIPTLLSPNRAYHDDQAYIGLPSPLSPSSSNESVPDLHCRGRYLLPCPPTSPSGRRVRFGLNECQSDLRRALGWVRDRVFPTPRQMAYSTGKEHRPNLHTPSKSAHSGQNLRSPNPAFWIVLYFTLNLSLTLYNKYVLIHFPFPYTLTALHALCGTVGTCIMLHLVGMGKPSASPGEKELTTKSSVSPIPNLTLKETVVVLLFSMLYTVNIVVSNASLKLVTVPFHQVVRGSTPLFTIALSALLFNKRSSRAKLIALIPVIAGVGFATYGDYYCTLFGFCLTLFGTVLAAFKTVVTHLFLQSPSSSSALSKRRLSDEQPIEKGSPHRRRRVPPVFMYNGGRKTTSLSTSISDAFQKLDLPKLSLTPLQLLYLMSPLAFIQTTLLAHYTGELAAVNRHLHSAGYIASASTSSHSFLGWGFGLGAFGGLGRIGLGGLGIGMPSGWLIMNGIMAFALNVVSFNANKRIGAVGMSVAANVKQVLTVLCAVALFDLTMSVTNGVGIGLTLVGGAWYAQLEVREKREKEKENENEKRSG</sequence>
<feature type="transmembrane region" description="Helical" evidence="6">
    <location>
        <begin position="186"/>
        <end position="203"/>
    </location>
</feature>
<gene>
    <name evidence="8" type="ORF">FA13DRAFT_1790391</name>
</gene>
<feature type="transmembrane region" description="Helical" evidence="6">
    <location>
        <begin position="322"/>
        <end position="340"/>
    </location>
</feature>
<feature type="compositionally biased region" description="Low complexity" evidence="5">
    <location>
        <begin position="1"/>
        <end position="15"/>
    </location>
</feature>
<evidence type="ECO:0000313" key="8">
    <source>
        <dbReference type="EMBL" id="TEB32667.1"/>
    </source>
</evidence>
<feature type="region of interest" description="Disordered" evidence="5">
    <location>
        <begin position="380"/>
        <end position="401"/>
    </location>
</feature>
<dbReference type="PANTHER" id="PTHR11132">
    <property type="entry name" value="SOLUTE CARRIER FAMILY 35"/>
    <property type="match status" value="1"/>
</dbReference>
<keyword evidence="4 6" id="KW-0472">Membrane</keyword>
<organism evidence="8 9">
    <name type="scientific">Coprinellus micaceus</name>
    <name type="common">Glistening ink-cap mushroom</name>
    <name type="synonym">Coprinus micaceus</name>
    <dbReference type="NCBI Taxonomy" id="71717"/>
    <lineage>
        <taxon>Eukaryota</taxon>
        <taxon>Fungi</taxon>
        <taxon>Dikarya</taxon>
        <taxon>Basidiomycota</taxon>
        <taxon>Agaricomycotina</taxon>
        <taxon>Agaricomycetes</taxon>
        <taxon>Agaricomycetidae</taxon>
        <taxon>Agaricales</taxon>
        <taxon>Agaricineae</taxon>
        <taxon>Psathyrellaceae</taxon>
        <taxon>Coprinellus</taxon>
    </lineage>
</organism>
<dbReference type="Pfam" id="PF03151">
    <property type="entry name" value="TPT"/>
    <property type="match status" value="1"/>
</dbReference>
<feature type="transmembrane region" description="Helical" evidence="6">
    <location>
        <begin position="298"/>
        <end position="315"/>
    </location>
</feature>
<dbReference type="EMBL" id="QPFP01000014">
    <property type="protein sequence ID" value="TEB32667.1"/>
    <property type="molecule type" value="Genomic_DNA"/>
</dbReference>
<keyword evidence="2 6" id="KW-0812">Transmembrane</keyword>
<feature type="transmembrane region" description="Helical" evidence="6">
    <location>
        <begin position="268"/>
        <end position="286"/>
    </location>
</feature>
<evidence type="ECO:0000256" key="5">
    <source>
        <dbReference type="SAM" id="MobiDB-lite"/>
    </source>
</evidence>
<proteinExistence type="predicted"/>
<reference evidence="8 9" key="1">
    <citation type="journal article" date="2019" name="Nat. Ecol. Evol.">
        <title>Megaphylogeny resolves global patterns of mushroom evolution.</title>
        <authorList>
            <person name="Varga T."/>
            <person name="Krizsan K."/>
            <person name="Foldi C."/>
            <person name="Dima B."/>
            <person name="Sanchez-Garcia M."/>
            <person name="Sanchez-Ramirez S."/>
            <person name="Szollosi G.J."/>
            <person name="Szarkandi J.G."/>
            <person name="Papp V."/>
            <person name="Albert L."/>
            <person name="Andreopoulos W."/>
            <person name="Angelini C."/>
            <person name="Antonin V."/>
            <person name="Barry K.W."/>
            <person name="Bougher N.L."/>
            <person name="Buchanan P."/>
            <person name="Buyck B."/>
            <person name="Bense V."/>
            <person name="Catcheside P."/>
            <person name="Chovatia M."/>
            <person name="Cooper J."/>
            <person name="Damon W."/>
            <person name="Desjardin D."/>
            <person name="Finy P."/>
            <person name="Geml J."/>
            <person name="Haridas S."/>
            <person name="Hughes K."/>
            <person name="Justo A."/>
            <person name="Karasinski D."/>
            <person name="Kautmanova I."/>
            <person name="Kiss B."/>
            <person name="Kocsube S."/>
            <person name="Kotiranta H."/>
            <person name="LaButti K.M."/>
            <person name="Lechner B.E."/>
            <person name="Liimatainen K."/>
            <person name="Lipzen A."/>
            <person name="Lukacs Z."/>
            <person name="Mihaltcheva S."/>
            <person name="Morgado L.N."/>
            <person name="Niskanen T."/>
            <person name="Noordeloos M.E."/>
            <person name="Ohm R.A."/>
            <person name="Ortiz-Santana B."/>
            <person name="Ovrebo C."/>
            <person name="Racz N."/>
            <person name="Riley R."/>
            <person name="Savchenko A."/>
            <person name="Shiryaev A."/>
            <person name="Soop K."/>
            <person name="Spirin V."/>
            <person name="Szebenyi C."/>
            <person name="Tomsovsky M."/>
            <person name="Tulloss R.E."/>
            <person name="Uehling J."/>
            <person name="Grigoriev I.V."/>
            <person name="Vagvolgyi C."/>
            <person name="Papp T."/>
            <person name="Martin F.M."/>
            <person name="Miettinen O."/>
            <person name="Hibbett D.S."/>
            <person name="Nagy L.G."/>
        </authorList>
    </citation>
    <scope>NUCLEOTIDE SEQUENCE [LARGE SCALE GENOMIC DNA]</scope>
    <source>
        <strain evidence="8 9">FP101781</strain>
    </source>
</reference>
<dbReference type="InterPro" id="IPR037185">
    <property type="entry name" value="EmrE-like"/>
</dbReference>
<dbReference type="InterPro" id="IPR050186">
    <property type="entry name" value="TPT_transporter"/>
</dbReference>
<dbReference type="InterPro" id="IPR004853">
    <property type="entry name" value="Sugar_P_trans_dom"/>
</dbReference>
<feature type="region of interest" description="Disordered" evidence="5">
    <location>
        <begin position="158"/>
        <end position="180"/>
    </location>
</feature>
<evidence type="ECO:0000256" key="3">
    <source>
        <dbReference type="ARBA" id="ARBA00022989"/>
    </source>
</evidence>
<keyword evidence="9" id="KW-1185">Reference proteome</keyword>